<dbReference type="PROSITE" id="PS50011">
    <property type="entry name" value="PROTEIN_KINASE_DOM"/>
    <property type="match status" value="1"/>
</dbReference>
<evidence type="ECO:0000256" key="9">
    <source>
        <dbReference type="ARBA" id="ARBA00048679"/>
    </source>
</evidence>
<name>A0A3N0Y6B8_ANAGA</name>
<evidence type="ECO:0000256" key="5">
    <source>
        <dbReference type="ARBA" id="ARBA00022741"/>
    </source>
</evidence>
<dbReference type="FunFam" id="1.10.510.10:FF:000392">
    <property type="entry name" value="Pim proto-oncogene, serine/threonine kinase,-related 152"/>
    <property type="match status" value="1"/>
</dbReference>
<evidence type="ECO:0000256" key="1">
    <source>
        <dbReference type="ARBA" id="ARBA00005505"/>
    </source>
</evidence>
<evidence type="ECO:0000256" key="7">
    <source>
        <dbReference type="ARBA" id="ARBA00022840"/>
    </source>
</evidence>
<feature type="domain" description="Protein kinase" evidence="10">
    <location>
        <begin position="1"/>
        <end position="173"/>
    </location>
</feature>
<comment type="catalytic activity">
    <reaction evidence="9">
        <text>L-seryl-[protein] + ATP = O-phospho-L-seryl-[protein] + ADP + H(+)</text>
        <dbReference type="Rhea" id="RHEA:17989"/>
        <dbReference type="Rhea" id="RHEA-COMP:9863"/>
        <dbReference type="Rhea" id="RHEA-COMP:11604"/>
        <dbReference type="ChEBI" id="CHEBI:15378"/>
        <dbReference type="ChEBI" id="CHEBI:29999"/>
        <dbReference type="ChEBI" id="CHEBI:30616"/>
        <dbReference type="ChEBI" id="CHEBI:83421"/>
        <dbReference type="ChEBI" id="CHEBI:456216"/>
        <dbReference type="EC" id="2.7.11.1"/>
    </reaction>
</comment>
<keyword evidence="6 11" id="KW-0418">Kinase</keyword>
<evidence type="ECO:0000256" key="4">
    <source>
        <dbReference type="ARBA" id="ARBA00022679"/>
    </source>
</evidence>
<keyword evidence="5" id="KW-0547">Nucleotide-binding</keyword>
<protein>
    <recommendedName>
        <fullName evidence="2">non-specific serine/threonine protein kinase</fullName>
        <ecNumber evidence="2">2.7.11.1</ecNumber>
    </recommendedName>
</protein>
<dbReference type="Pfam" id="PF00069">
    <property type="entry name" value="Pkinase"/>
    <property type="match status" value="1"/>
</dbReference>
<dbReference type="EMBL" id="RJVU01051519">
    <property type="protein sequence ID" value="ROL41732.1"/>
    <property type="molecule type" value="Genomic_DNA"/>
</dbReference>
<organism evidence="11 12">
    <name type="scientific">Anabarilius grahami</name>
    <name type="common">Kanglang fish</name>
    <name type="synonym">Barilius grahami</name>
    <dbReference type="NCBI Taxonomy" id="495550"/>
    <lineage>
        <taxon>Eukaryota</taxon>
        <taxon>Metazoa</taxon>
        <taxon>Chordata</taxon>
        <taxon>Craniata</taxon>
        <taxon>Vertebrata</taxon>
        <taxon>Euteleostomi</taxon>
        <taxon>Actinopterygii</taxon>
        <taxon>Neopterygii</taxon>
        <taxon>Teleostei</taxon>
        <taxon>Ostariophysi</taxon>
        <taxon>Cypriniformes</taxon>
        <taxon>Xenocyprididae</taxon>
        <taxon>Xenocypridinae</taxon>
        <taxon>Xenocypridinae incertae sedis</taxon>
        <taxon>Anabarilius</taxon>
    </lineage>
</organism>
<comment type="caution">
    <text evidence="11">The sequence shown here is derived from an EMBL/GenBank/DDBJ whole genome shotgun (WGS) entry which is preliminary data.</text>
</comment>
<evidence type="ECO:0000256" key="8">
    <source>
        <dbReference type="ARBA" id="ARBA00047899"/>
    </source>
</evidence>
<accession>A0A3N0Y6B8</accession>
<evidence type="ECO:0000256" key="6">
    <source>
        <dbReference type="ARBA" id="ARBA00022777"/>
    </source>
</evidence>
<dbReference type="InterPro" id="IPR008271">
    <property type="entry name" value="Ser/Thr_kinase_AS"/>
</dbReference>
<sequence>MVLEPSPCENLFDFLKHHGGVLSEHLARLIMWQVVQAAHMCCHRGVLHRDIKLENLLLNKDTLEVKLIDFGCGDLLKTTAYKTFWGTQVYCPPEFDKSGKYHRKPATVWSLGVLMFKLLCGDPPDNNDLDMIDAGIWSKPGLSKECHHLIHSCLQQKPKKRLGLGKIILHDWFKVTKYDMEKREECT</sequence>
<keyword evidence="3" id="KW-0723">Serine/threonine-protein kinase</keyword>
<dbReference type="GO" id="GO:0005737">
    <property type="term" value="C:cytoplasm"/>
    <property type="evidence" value="ECO:0007669"/>
    <property type="project" value="TreeGrafter"/>
</dbReference>
<keyword evidence="4" id="KW-0808">Transferase</keyword>
<evidence type="ECO:0000259" key="10">
    <source>
        <dbReference type="PROSITE" id="PS50011"/>
    </source>
</evidence>
<dbReference type="GO" id="GO:0004674">
    <property type="term" value="F:protein serine/threonine kinase activity"/>
    <property type="evidence" value="ECO:0007669"/>
    <property type="project" value="UniProtKB-KW"/>
</dbReference>
<dbReference type="Gene3D" id="1.10.510.10">
    <property type="entry name" value="Transferase(Phosphotransferase) domain 1"/>
    <property type="match status" value="1"/>
</dbReference>
<evidence type="ECO:0000313" key="12">
    <source>
        <dbReference type="Proteomes" id="UP000281406"/>
    </source>
</evidence>
<dbReference type="GO" id="GO:0005524">
    <property type="term" value="F:ATP binding"/>
    <property type="evidence" value="ECO:0007669"/>
    <property type="project" value="UniProtKB-KW"/>
</dbReference>
<evidence type="ECO:0000313" key="11">
    <source>
        <dbReference type="EMBL" id="ROL41732.1"/>
    </source>
</evidence>
<dbReference type="GO" id="GO:0007346">
    <property type="term" value="P:regulation of mitotic cell cycle"/>
    <property type="evidence" value="ECO:0007669"/>
    <property type="project" value="TreeGrafter"/>
</dbReference>
<dbReference type="InterPro" id="IPR011009">
    <property type="entry name" value="Kinase-like_dom_sf"/>
</dbReference>
<dbReference type="InterPro" id="IPR051138">
    <property type="entry name" value="PIM_Ser/Thr_kinase"/>
</dbReference>
<evidence type="ECO:0000256" key="3">
    <source>
        <dbReference type="ARBA" id="ARBA00022527"/>
    </source>
</evidence>
<dbReference type="Proteomes" id="UP000281406">
    <property type="component" value="Unassembled WGS sequence"/>
</dbReference>
<dbReference type="PANTHER" id="PTHR22984:SF11">
    <property type="entry name" value="AURORA KINASE-RELATED"/>
    <property type="match status" value="1"/>
</dbReference>
<dbReference type="OrthoDB" id="9984829at2759"/>
<proteinExistence type="inferred from homology"/>
<dbReference type="SMART" id="SM00220">
    <property type="entry name" value="S_TKc"/>
    <property type="match status" value="1"/>
</dbReference>
<keyword evidence="7" id="KW-0067">ATP-binding</keyword>
<dbReference type="GO" id="GO:0043066">
    <property type="term" value="P:negative regulation of apoptotic process"/>
    <property type="evidence" value="ECO:0007669"/>
    <property type="project" value="TreeGrafter"/>
</dbReference>
<dbReference type="PROSITE" id="PS00108">
    <property type="entry name" value="PROTEIN_KINASE_ST"/>
    <property type="match status" value="1"/>
</dbReference>
<comment type="catalytic activity">
    <reaction evidence="8">
        <text>L-threonyl-[protein] + ATP = O-phospho-L-threonyl-[protein] + ADP + H(+)</text>
        <dbReference type="Rhea" id="RHEA:46608"/>
        <dbReference type="Rhea" id="RHEA-COMP:11060"/>
        <dbReference type="Rhea" id="RHEA-COMP:11605"/>
        <dbReference type="ChEBI" id="CHEBI:15378"/>
        <dbReference type="ChEBI" id="CHEBI:30013"/>
        <dbReference type="ChEBI" id="CHEBI:30616"/>
        <dbReference type="ChEBI" id="CHEBI:61977"/>
        <dbReference type="ChEBI" id="CHEBI:456216"/>
        <dbReference type="EC" id="2.7.11.1"/>
    </reaction>
</comment>
<dbReference type="InterPro" id="IPR000719">
    <property type="entry name" value="Prot_kinase_dom"/>
</dbReference>
<gene>
    <name evidence="11" type="ORF">DPX16_9323</name>
</gene>
<dbReference type="SUPFAM" id="SSF56112">
    <property type="entry name" value="Protein kinase-like (PK-like)"/>
    <property type="match status" value="1"/>
</dbReference>
<comment type="similarity">
    <text evidence="1">Belongs to the protein kinase superfamily. CAMK Ser/Thr protein kinase family. PIM subfamily.</text>
</comment>
<dbReference type="PANTHER" id="PTHR22984">
    <property type="entry name" value="SERINE/THREONINE-PROTEIN KINASE PIM"/>
    <property type="match status" value="1"/>
</dbReference>
<keyword evidence="12" id="KW-1185">Reference proteome</keyword>
<evidence type="ECO:0000256" key="2">
    <source>
        <dbReference type="ARBA" id="ARBA00012513"/>
    </source>
</evidence>
<dbReference type="AlphaFoldDB" id="A0A3N0Y6B8"/>
<dbReference type="EC" id="2.7.11.1" evidence="2"/>
<reference evidence="11 12" key="1">
    <citation type="submission" date="2018-10" db="EMBL/GenBank/DDBJ databases">
        <title>Genome assembly for a Yunnan-Guizhou Plateau 3E fish, Anabarilius grahami (Regan), and its evolutionary and genetic applications.</title>
        <authorList>
            <person name="Jiang W."/>
        </authorList>
    </citation>
    <scope>NUCLEOTIDE SEQUENCE [LARGE SCALE GENOMIC DNA]</scope>
    <source>
        <strain evidence="11">AG-KIZ</strain>
        <tissue evidence="11">Muscle</tissue>
    </source>
</reference>